<gene>
    <name evidence="3" type="ORF">NJD11_11445</name>
</gene>
<protein>
    <recommendedName>
        <fullName evidence="5">DUF2946 domain-containing protein</fullName>
    </recommendedName>
</protein>
<dbReference type="Proteomes" id="UP001272940">
    <property type="component" value="Unassembled WGS sequence"/>
</dbReference>
<dbReference type="RefSeq" id="WP_066624846.1">
    <property type="nucleotide sequence ID" value="NZ_JAMYEC010000007.1"/>
</dbReference>
<keyword evidence="4" id="KW-1185">Reference proteome</keyword>
<evidence type="ECO:0000313" key="3">
    <source>
        <dbReference type="EMBL" id="MDX2335548.1"/>
    </source>
</evidence>
<evidence type="ECO:0000256" key="1">
    <source>
        <dbReference type="SAM" id="MobiDB-lite"/>
    </source>
</evidence>
<name>A0ABU4KRA9_BREVE</name>
<evidence type="ECO:0008006" key="5">
    <source>
        <dbReference type="Google" id="ProtNLM"/>
    </source>
</evidence>
<organism evidence="3 4">
    <name type="scientific">Brevundimonas vesicularis</name>
    <name type="common">Pseudomonas vesicularis</name>
    <dbReference type="NCBI Taxonomy" id="41276"/>
    <lineage>
        <taxon>Bacteria</taxon>
        <taxon>Pseudomonadati</taxon>
        <taxon>Pseudomonadota</taxon>
        <taxon>Alphaproteobacteria</taxon>
        <taxon>Caulobacterales</taxon>
        <taxon>Caulobacteraceae</taxon>
        <taxon>Brevundimonas</taxon>
    </lineage>
</organism>
<evidence type="ECO:0000256" key="2">
    <source>
        <dbReference type="SAM" id="SignalP"/>
    </source>
</evidence>
<proteinExistence type="predicted"/>
<keyword evidence="2" id="KW-0732">Signal</keyword>
<dbReference type="GeneID" id="88838228"/>
<feature type="chain" id="PRO_5046472228" description="DUF2946 domain-containing protein" evidence="2">
    <location>
        <begin position="23"/>
        <end position="109"/>
    </location>
</feature>
<feature type="signal peptide" evidence="2">
    <location>
        <begin position="1"/>
        <end position="22"/>
    </location>
</feature>
<dbReference type="EMBL" id="JAMYEC010000007">
    <property type="protein sequence ID" value="MDX2335548.1"/>
    <property type="molecule type" value="Genomic_DNA"/>
</dbReference>
<sequence>MAALLASFLALFVLVSAADAFACAPETGSLQGLAASDVVAVSDTGHGERKDAAGQVACAHGHCHHCGITAPPAIDDMRSMALDRAPLAPSLDQAPASRMPAGPMRPPRT</sequence>
<reference evidence="3 4" key="1">
    <citation type="journal article" date="2023" name="FEMS Microbes">
        <title>Whole genomes of deep-sea sponge-associated bacteria exhibit high novel natural product potential.</title>
        <authorList>
            <person name="Hesketh-Best P.J."/>
            <person name="January G.G."/>
            <person name="Koch M.J."/>
            <person name="Warburton P.J."/>
            <person name="Howell K.L."/>
            <person name="Upton M."/>
        </authorList>
    </citation>
    <scope>NUCLEOTIDE SEQUENCE [LARGE SCALE GENOMIC DNA]</scope>
    <source>
        <strain evidence="3 4">PC206-O</strain>
    </source>
</reference>
<accession>A0ABU4KRA9</accession>
<comment type="caution">
    <text evidence="3">The sequence shown here is derived from an EMBL/GenBank/DDBJ whole genome shotgun (WGS) entry which is preliminary data.</text>
</comment>
<evidence type="ECO:0000313" key="4">
    <source>
        <dbReference type="Proteomes" id="UP001272940"/>
    </source>
</evidence>
<feature type="region of interest" description="Disordered" evidence="1">
    <location>
        <begin position="85"/>
        <end position="109"/>
    </location>
</feature>